<dbReference type="EMBL" id="JARLKZ010000014">
    <property type="protein sequence ID" value="MEC0241718.1"/>
    <property type="molecule type" value="Genomic_DNA"/>
</dbReference>
<accession>A0ABU6GR83</accession>
<organism evidence="1 2">
    <name type="scientific">Paenibacillus dokdonensis</name>
    <dbReference type="NCBI Taxonomy" id="2567944"/>
    <lineage>
        <taxon>Bacteria</taxon>
        <taxon>Bacillati</taxon>
        <taxon>Bacillota</taxon>
        <taxon>Bacilli</taxon>
        <taxon>Bacillales</taxon>
        <taxon>Paenibacillaceae</taxon>
        <taxon>Paenibacillus</taxon>
    </lineage>
</organism>
<name>A0ABU6GR83_9BACL</name>
<proteinExistence type="predicted"/>
<keyword evidence="2" id="KW-1185">Reference proteome</keyword>
<evidence type="ECO:0000313" key="1">
    <source>
        <dbReference type="EMBL" id="MEC0241718.1"/>
    </source>
</evidence>
<dbReference type="Proteomes" id="UP001344632">
    <property type="component" value="Unassembled WGS sequence"/>
</dbReference>
<evidence type="ECO:0000313" key="2">
    <source>
        <dbReference type="Proteomes" id="UP001344632"/>
    </source>
</evidence>
<dbReference type="RefSeq" id="WP_168929046.1">
    <property type="nucleotide sequence ID" value="NZ_JARLKZ010000014.1"/>
</dbReference>
<protein>
    <submittedName>
        <fullName evidence="1">Uncharacterized protein</fullName>
    </submittedName>
</protein>
<comment type="caution">
    <text evidence="1">The sequence shown here is derived from an EMBL/GenBank/DDBJ whole genome shotgun (WGS) entry which is preliminary data.</text>
</comment>
<sequence length="55" mass="6449">MPGDPYMVIGDLYNRIFAVQSSHIDVLVDYAVWNRIFEQLPRNYTLPDMEVLAFD</sequence>
<gene>
    <name evidence="1" type="ORF">P4H66_18040</name>
</gene>
<reference evidence="1 2" key="1">
    <citation type="submission" date="2023-03" db="EMBL/GenBank/DDBJ databases">
        <title>Bacillus Genome Sequencing.</title>
        <authorList>
            <person name="Dunlap C."/>
        </authorList>
    </citation>
    <scope>NUCLEOTIDE SEQUENCE [LARGE SCALE GENOMIC DNA]</scope>
    <source>
        <strain evidence="1 2">BD-525</strain>
    </source>
</reference>